<accession>A0A1I3HY50</accession>
<protein>
    <submittedName>
        <fullName evidence="2">Uncharacterized protein</fullName>
    </submittedName>
</protein>
<proteinExistence type="predicted"/>
<organism evidence="2 3">
    <name type="scientific">Treponema bryantii</name>
    <dbReference type="NCBI Taxonomy" id="163"/>
    <lineage>
        <taxon>Bacteria</taxon>
        <taxon>Pseudomonadati</taxon>
        <taxon>Spirochaetota</taxon>
        <taxon>Spirochaetia</taxon>
        <taxon>Spirochaetales</taxon>
        <taxon>Treponemataceae</taxon>
        <taxon>Treponema</taxon>
    </lineage>
</organism>
<evidence type="ECO:0000256" key="1">
    <source>
        <dbReference type="SAM" id="Coils"/>
    </source>
</evidence>
<dbReference type="RefSeq" id="WP_074929774.1">
    <property type="nucleotide sequence ID" value="NZ_FORI01000001.1"/>
</dbReference>
<keyword evidence="3" id="KW-1185">Reference proteome</keyword>
<evidence type="ECO:0000313" key="2">
    <source>
        <dbReference type="EMBL" id="SFI40665.1"/>
    </source>
</evidence>
<dbReference type="OrthoDB" id="370673at2"/>
<evidence type="ECO:0000313" key="3">
    <source>
        <dbReference type="Proteomes" id="UP000182737"/>
    </source>
</evidence>
<dbReference type="Proteomes" id="UP000182737">
    <property type="component" value="Unassembled WGS sequence"/>
</dbReference>
<dbReference type="EMBL" id="FORI01000001">
    <property type="protein sequence ID" value="SFI40665.1"/>
    <property type="molecule type" value="Genomic_DNA"/>
</dbReference>
<name>A0A1I3HY50_9SPIR</name>
<reference evidence="3" key="1">
    <citation type="submission" date="2016-10" db="EMBL/GenBank/DDBJ databases">
        <authorList>
            <person name="Varghese N."/>
            <person name="Submissions S."/>
        </authorList>
    </citation>
    <scope>NUCLEOTIDE SEQUENCE [LARGE SCALE GENOMIC DNA]</scope>
    <source>
        <strain evidence="3">XBD1002</strain>
    </source>
</reference>
<dbReference type="AlphaFoldDB" id="A0A1I3HY50"/>
<keyword evidence="1" id="KW-0175">Coiled coil</keyword>
<dbReference type="InterPro" id="IPR007922">
    <property type="entry name" value="DciA-like"/>
</dbReference>
<sequence>MNNQIISAADMMLQAANIGTSDANEICSVWKKVVSGVRSNRFESEDSEKRIPIGERLAGNTRVIDLKNGVLLVETDHPGWIQYLKMYQKFIINGLKMNLPNLKISTLAFRVAGEKVSLSESYESQVKKERNEMEARLAKQEKELKKYDKEKKTTSELPPELLAKFDSIRNSMLDLSQE</sequence>
<dbReference type="Pfam" id="PF05258">
    <property type="entry name" value="DciA"/>
    <property type="match status" value="1"/>
</dbReference>
<feature type="coiled-coil region" evidence="1">
    <location>
        <begin position="123"/>
        <end position="157"/>
    </location>
</feature>
<gene>
    <name evidence="2" type="ORF">SAMN04487775_101170</name>
</gene>